<proteinExistence type="predicted"/>
<dbReference type="AlphaFoldDB" id="A0A138ZW61"/>
<sequence length="109" mass="12358">MCIRTKGTRRGIGNVGGRPLNGMSSTFKSSSVTTPLPAKRRKPRMADIAESQVVDEDVRLRKEFLEVKRMKAQLERDCFEREEKDKEAARRKDKAMVALLTKLVADGHK</sequence>
<feature type="region of interest" description="Disordered" evidence="1">
    <location>
        <begin position="1"/>
        <end position="45"/>
    </location>
</feature>
<evidence type="ECO:0000313" key="3">
    <source>
        <dbReference type="Proteomes" id="UP000070544"/>
    </source>
</evidence>
<dbReference type="EMBL" id="KQ966036">
    <property type="protein sequence ID" value="KXS08769.1"/>
    <property type="molecule type" value="Genomic_DNA"/>
</dbReference>
<protein>
    <submittedName>
        <fullName evidence="2">Uncharacterized protein</fullName>
    </submittedName>
</protein>
<accession>A0A138ZW61</accession>
<dbReference type="Proteomes" id="UP000070544">
    <property type="component" value="Unassembled WGS sequence"/>
</dbReference>
<evidence type="ECO:0000313" key="2">
    <source>
        <dbReference type="EMBL" id="KXS08769.1"/>
    </source>
</evidence>
<gene>
    <name evidence="2" type="ORF">M427DRAFT_65112</name>
</gene>
<organism evidence="2 3">
    <name type="scientific">Gonapodya prolifera (strain JEL478)</name>
    <name type="common">Monoblepharis prolifera</name>
    <dbReference type="NCBI Taxonomy" id="1344416"/>
    <lineage>
        <taxon>Eukaryota</taxon>
        <taxon>Fungi</taxon>
        <taxon>Fungi incertae sedis</taxon>
        <taxon>Chytridiomycota</taxon>
        <taxon>Chytridiomycota incertae sedis</taxon>
        <taxon>Monoblepharidomycetes</taxon>
        <taxon>Monoblepharidales</taxon>
        <taxon>Gonapodyaceae</taxon>
        <taxon>Gonapodya</taxon>
    </lineage>
</organism>
<feature type="compositionally biased region" description="Polar residues" evidence="1">
    <location>
        <begin position="22"/>
        <end position="34"/>
    </location>
</feature>
<evidence type="ECO:0000256" key="1">
    <source>
        <dbReference type="SAM" id="MobiDB-lite"/>
    </source>
</evidence>
<reference evidence="2 3" key="1">
    <citation type="journal article" date="2015" name="Genome Biol. Evol.">
        <title>Phylogenomic analyses indicate that early fungi evolved digesting cell walls of algal ancestors of land plants.</title>
        <authorList>
            <person name="Chang Y."/>
            <person name="Wang S."/>
            <person name="Sekimoto S."/>
            <person name="Aerts A.L."/>
            <person name="Choi C."/>
            <person name="Clum A."/>
            <person name="LaButti K.M."/>
            <person name="Lindquist E.A."/>
            <person name="Yee Ngan C."/>
            <person name="Ohm R.A."/>
            <person name="Salamov A.A."/>
            <person name="Grigoriev I.V."/>
            <person name="Spatafora J.W."/>
            <person name="Berbee M.L."/>
        </authorList>
    </citation>
    <scope>NUCLEOTIDE SEQUENCE [LARGE SCALE GENOMIC DNA]</scope>
    <source>
        <strain evidence="2 3">JEL478</strain>
    </source>
</reference>
<keyword evidence="3" id="KW-1185">Reference proteome</keyword>
<name>A0A138ZW61_GONPJ</name>